<protein>
    <submittedName>
        <fullName evidence="1">Uncharacterized protein</fullName>
    </submittedName>
</protein>
<reference evidence="1 2" key="1">
    <citation type="submission" date="2020-08" db="EMBL/GenBank/DDBJ databases">
        <title>Plant Genome Project.</title>
        <authorList>
            <person name="Zhang R.-G."/>
        </authorList>
    </citation>
    <scope>NUCLEOTIDE SEQUENCE [LARGE SCALE GENOMIC DNA]</scope>
    <source>
        <tissue evidence="1">Rhizome</tissue>
    </source>
</reference>
<evidence type="ECO:0000313" key="1">
    <source>
        <dbReference type="EMBL" id="KAG6472440.1"/>
    </source>
</evidence>
<dbReference type="EMBL" id="JACMSC010000020">
    <property type="protein sequence ID" value="KAG6472440.1"/>
    <property type="molecule type" value="Genomic_DNA"/>
</dbReference>
<comment type="caution">
    <text evidence="1">The sequence shown here is derived from an EMBL/GenBank/DDBJ whole genome shotgun (WGS) entry which is preliminary data.</text>
</comment>
<accession>A0A8J5C4T2</accession>
<gene>
    <name evidence="1" type="ORF">ZIOFF_069904</name>
</gene>
<organism evidence="1 2">
    <name type="scientific">Zingiber officinale</name>
    <name type="common">Ginger</name>
    <name type="synonym">Amomum zingiber</name>
    <dbReference type="NCBI Taxonomy" id="94328"/>
    <lineage>
        <taxon>Eukaryota</taxon>
        <taxon>Viridiplantae</taxon>
        <taxon>Streptophyta</taxon>
        <taxon>Embryophyta</taxon>
        <taxon>Tracheophyta</taxon>
        <taxon>Spermatophyta</taxon>
        <taxon>Magnoliopsida</taxon>
        <taxon>Liliopsida</taxon>
        <taxon>Zingiberales</taxon>
        <taxon>Zingiberaceae</taxon>
        <taxon>Zingiber</taxon>
    </lineage>
</organism>
<dbReference type="AlphaFoldDB" id="A0A8J5C4T2"/>
<sequence>MSSQFFDGFRETFLGFGASGAALGDSCSYRKSRLLGSSNYMDRQIPFVGILSNISSQNLGSSFVGI</sequence>
<evidence type="ECO:0000313" key="2">
    <source>
        <dbReference type="Proteomes" id="UP000734854"/>
    </source>
</evidence>
<dbReference type="Proteomes" id="UP000734854">
    <property type="component" value="Unassembled WGS sequence"/>
</dbReference>
<keyword evidence="2" id="KW-1185">Reference proteome</keyword>
<name>A0A8J5C4T2_ZINOF</name>
<proteinExistence type="predicted"/>